<dbReference type="AlphaFoldDB" id="A0A9D3T9V5"/>
<keyword evidence="6" id="KW-1185">Reference proteome</keyword>
<dbReference type="InterPro" id="IPR003516">
    <property type="entry name" value="FANCA"/>
</dbReference>
<dbReference type="InterPro" id="IPR055387">
    <property type="entry name" value="FANCA_arcN"/>
</dbReference>
<comment type="caution">
    <text evidence="5">The sequence shown here is derived from an EMBL/GenBank/DDBJ whole genome shotgun (WGS) entry which is preliminary data.</text>
</comment>
<dbReference type="OrthoDB" id="8963034at2759"/>
<reference evidence="5" key="1">
    <citation type="submission" date="2021-01" db="EMBL/GenBank/DDBJ databases">
        <authorList>
            <person name="Zahm M."/>
            <person name="Roques C."/>
            <person name="Cabau C."/>
            <person name="Klopp C."/>
            <person name="Donnadieu C."/>
            <person name="Jouanno E."/>
            <person name="Lampietro C."/>
            <person name="Louis A."/>
            <person name="Herpin A."/>
            <person name="Echchiki A."/>
            <person name="Berthelot C."/>
            <person name="Parey E."/>
            <person name="Roest-Crollius H."/>
            <person name="Braasch I."/>
            <person name="Postlethwait J."/>
            <person name="Bobe J."/>
            <person name="Montfort J."/>
            <person name="Bouchez O."/>
            <person name="Begum T."/>
            <person name="Mejri S."/>
            <person name="Adams A."/>
            <person name="Chen W.-J."/>
            <person name="Guiguen Y."/>
        </authorList>
    </citation>
    <scope>NUCLEOTIDE SEQUENCE</scope>
    <source>
        <strain evidence="5">YG-15Mar2019-1</strain>
        <tissue evidence="5">Brain</tissue>
    </source>
</reference>
<dbReference type="Pfam" id="PF24783">
    <property type="entry name" value="FANCA_arcN"/>
    <property type="match status" value="1"/>
</dbReference>
<dbReference type="PANTHER" id="PTHR12047:SF2">
    <property type="entry name" value="FANCONI ANEMIA GROUP A PROTEIN"/>
    <property type="match status" value="1"/>
</dbReference>
<dbReference type="InterPro" id="IPR055277">
    <property type="entry name" value="Fanconi_A_C"/>
</dbReference>
<organism evidence="5 6">
    <name type="scientific">Megalops atlanticus</name>
    <name type="common">Tarpon</name>
    <name type="synonym">Clupea gigantea</name>
    <dbReference type="NCBI Taxonomy" id="7932"/>
    <lineage>
        <taxon>Eukaryota</taxon>
        <taxon>Metazoa</taxon>
        <taxon>Chordata</taxon>
        <taxon>Craniata</taxon>
        <taxon>Vertebrata</taxon>
        <taxon>Euteleostomi</taxon>
        <taxon>Actinopterygii</taxon>
        <taxon>Neopterygii</taxon>
        <taxon>Teleostei</taxon>
        <taxon>Elopiformes</taxon>
        <taxon>Megalopidae</taxon>
        <taxon>Megalops</taxon>
    </lineage>
</organism>
<evidence type="ECO:0000313" key="5">
    <source>
        <dbReference type="EMBL" id="KAG7473226.1"/>
    </source>
</evidence>
<dbReference type="EMBL" id="JAFDVH010000007">
    <property type="protein sequence ID" value="KAG7473226.1"/>
    <property type="molecule type" value="Genomic_DNA"/>
</dbReference>
<proteinExistence type="predicted"/>
<feature type="domain" description="Fanconi anaemia group A protein arcN subdomain" evidence="4">
    <location>
        <begin position="94"/>
        <end position="299"/>
    </location>
</feature>
<evidence type="ECO:0000259" key="2">
    <source>
        <dbReference type="Pfam" id="PF03511"/>
    </source>
</evidence>
<accession>A0A9D3T9V5</accession>
<dbReference type="Proteomes" id="UP001046870">
    <property type="component" value="Chromosome 7"/>
</dbReference>
<feature type="domain" description="Fanconi anaemia group A protein C-terminal" evidence="2">
    <location>
        <begin position="652"/>
        <end position="843"/>
    </location>
</feature>
<feature type="domain" description="Fanconi anaemia group A protein helical" evidence="3">
    <location>
        <begin position="24"/>
        <end position="76"/>
    </location>
</feature>
<gene>
    <name evidence="5" type="ORF">MATL_G00093390</name>
</gene>
<evidence type="ECO:0000259" key="4">
    <source>
        <dbReference type="Pfam" id="PF24783"/>
    </source>
</evidence>
<evidence type="ECO:0000313" key="6">
    <source>
        <dbReference type="Proteomes" id="UP001046870"/>
    </source>
</evidence>
<evidence type="ECO:0008006" key="7">
    <source>
        <dbReference type="Google" id="ProtNLM"/>
    </source>
</evidence>
<dbReference type="PANTHER" id="PTHR12047">
    <property type="entry name" value="FANCONI ANEMIA GROUP A PROTEIN"/>
    <property type="match status" value="1"/>
</dbReference>
<name>A0A9D3T9V5_MEGAT</name>
<dbReference type="GO" id="GO:0043240">
    <property type="term" value="C:Fanconi anaemia nuclear complex"/>
    <property type="evidence" value="ECO:0007669"/>
    <property type="project" value="InterPro"/>
</dbReference>
<feature type="region of interest" description="Disordered" evidence="1">
    <location>
        <begin position="299"/>
        <end position="326"/>
    </location>
</feature>
<dbReference type="Pfam" id="PF24781">
    <property type="entry name" value="FANCA_helical"/>
    <property type="match status" value="1"/>
</dbReference>
<dbReference type="Pfam" id="PF03511">
    <property type="entry name" value="FANCA_CTD"/>
    <property type="match status" value="1"/>
</dbReference>
<sequence>MGLMSRRAKGERPPPGRRRAITIIFRKSYFLSRFLPALLTPRALPDQPDARVAFIESLRKTEKIPAAMYASYAECCRREARRRVEGACVETDDQDRLGSELQKLRRLVSPEKEEDFLACLARVSASLGALLPDGSGDPPARFATFADLEVRVANVVLRSFCQCLLDASRVGPPNRQGQWANHFTRTLLGHARLLPALLRRLSDLLGNQGAELSPAHVLGLAAFAAHLHASQTPLPEALSSALRCSTEANMSFCLRFCVAAVSYGLCRGSSSEPRIQDYVPSILCKKLLYLVPRLIPQTRAEPGPTEAGPDDPEAEPALWRNITDPGTTWKSSARSLWGHARFHALKALPGYQLSFSDWLEAELEVRRSQDALTDPERQEYQQWACQERYLSVPLDRGGCAGDARRACSAILTAVMDLETRRPGSDTCLPDILSRLQTRGGRARPQGAGHFLLDVVSETLPATRDPLDVGGALDLERTLRAWNSVVVALPPTILVGLQADGARLTLDFARFVDHVNQQQRNACSPPGQLPYLLTLHFLRGVLGAGARCNWPGRAVSEGLERMRDRCPLLVVSVARWWTRLGPALSSLWARLRPAEGEREEERERERGMTLPEEIRRWGECCTWADRAVRGEAPPPPPPGAPPLLLAACLYHARDVRPALRHLLSQQPEQVLVFLLFFYVTDLLSGLLQPQESRRVDEARSVCVDILTQLEGRSDWLLLFEPSANDQGPYRVVTMVTTDRNTRLMPLAFYSLVPLLDAGFLGRAVQTPGFLLTALRCYSALTRLYLEGHAPVPRGEASPEQVDTREVLSRAQTLLLRAVALTPSARLSRSQRTQLEEACGGLDPEVAAAVASLLAPGGPGRALHEETGFL</sequence>
<dbReference type="PRINTS" id="PR00826">
    <property type="entry name" value="FANCONIAGENE"/>
</dbReference>
<dbReference type="InterPro" id="IPR055386">
    <property type="entry name" value="FANCA_helical"/>
</dbReference>
<evidence type="ECO:0000256" key="1">
    <source>
        <dbReference type="SAM" id="MobiDB-lite"/>
    </source>
</evidence>
<evidence type="ECO:0000259" key="3">
    <source>
        <dbReference type="Pfam" id="PF24781"/>
    </source>
</evidence>
<dbReference type="GO" id="GO:0036297">
    <property type="term" value="P:interstrand cross-link repair"/>
    <property type="evidence" value="ECO:0007669"/>
    <property type="project" value="InterPro"/>
</dbReference>
<protein>
    <recommendedName>
        <fullName evidence="7">Fanconi anemia group A protein</fullName>
    </recommendedName>
</protein>